<name>A0A4Q0YHN0_9GAMM</name>
<dbReference type="GO" id="GO:0120147">
    <property type="term" value="F:formylglycine-generating oxidase activity"/>
    <property type="evidence" value="ECO:0007669"/>
    <property type="project" value="TreeGrafter"/>
</dbReference>
<evidence type="ECO:0000259" key="1">
    <source>
        <dbReference type="Pfam" id="PF03781"/>
    </source>
</evidence>
<organism evidence="2 3">
    <name type="scientific">Veronia nyctiphanis</name>
    <dbReference type="NCBI Taxonomy" id="1278244"/>
    <lineage>
        <taxon>Bacteria</taxon>
        <taxon>Pseudomonadati</taxon>
        <taxon>Pseudomonadota</taxon>
        <taxon>Gammaproteobacteria</taxon>
        <taxon>Vibrionales</taxon>
        <taxon>Vibrionaceae</taxon>
        <taxon>Veronia</taxon>
    </lineage>
</organism>
<feature type="domain" description="Sulfatase-modifying factor enzyme-like" evidence="1">
    <location>
        <begin position="24"/>
        <end position="299"/>
    </location>
</feature>
<gene>
    <name evidence="2" type="ORF">CS022_23645</name>
</gene>
<accession>A0A4Q0YHN0</accession>
<comment type="caution">
    <text evidence="2">The sequence shown here is derived from an EMBL/GenBank/DDBJ whole genome shotgun (WGS) entry which is preliminary data.</text>
</comment>
<dbReference type="InterPro" id="IPR042095">
    <property type="entry name" value="SUMF_sf"/>
</dbReference>
<reference evidence="2 3" key="1">
    <citation type="submission" date="2017-10" db="EMBL/GenBank/DDBJ databases">
        <title>Nyctiphanis sp. nov., isolated from the stomach of the euphausiid Nyctiphanes simplex (Hansen, 1911) in the Gulf of California.</title>
        <authorList>
            <person name="Gomez-Gil B."/>
            <person name="Aguilar-Mendez M."/>
            <person name="Lopez-Cortes A."/>
            <person name="Gomez-Gutierrez J."/>
            <person name="Roque A."/>
            <person name="Lang E."/>
            <person name="Gonzalez-Castillo A."/>
        </authorList>
    </citation>
    <scope>NUCLEOTIDE SEQUENCE [LARGE SCALE GENOMIC DNA]</scope>
    <source>
        <strain evidence="2 3">CAIM 600</strain>
    </source>
</reference>
<dbReference type="EMBL" id="PEIB01000053">
    <property type="protein sequence ID" value="RXJ69815.1"/>
    <property type="molecule type" value="Genomic_DNA"/>
</dbReference>
<dbReference type="InterPro" id="IPR005532">
    <property type="entry name" value="SUMF_dom"/>
</dbReference>
<proteinExistence type="predicted"/>
<dbReference type="Gene3D" id="3.90.1580.10">
    <property type="entry name" value="paralog of FGE (formylglycine-generating enzyme)"/>
    <property type="match status" value="1"/>
</dbReference>
<dbReference type="InterPro" id="IPR051043">
    <property type="entry name" value="Sulfatase_Mod_Factor_Kinase"/>
</dbReference>
<dbReference type="SUPFAM" id="SSF56436">
    <property type="entry name" value="C-type lectin-like"/>
    <property type="match status" value="1"/>
</dbReference>
<dbReference type="AlphaFoldDB" id="A0A4Q0YHN0"/>
<dbReference type="InterPro" id="IPR016187">
    <property type="entry name" value="CTDL_fold"/>
</dbReference>
<keyword evidence="2" id="KW-0449">Lipoprotein</keyword>
<dbReference type="RefSeq" id="WP_129124312.1">
    <property type="nucleotide sequence ID" value="NZ_PEIB01000053.1"/>
</dbReference>
<evidence type="ECO:0000313" key="2">
    <source>
        <dbReference type="EMBL" id="RXJ69815.1"/>
    </source>
</evidence>
<dbReference type="PANTHER" id="PTHR23150">
    <property type="entry name" value="SULFATASE MODIFYING FACTOR 1, 2"/>
    <property type="match status" value="1"/>
</dbReference>
<keyword evidence="3" id="KW-1185">Reference proteome</keyword>
<evidence type="ECO:0000313" key="3">
    <source>
        <dbReference type="Proteomes" id="UP000290287"/>
    </source>
</evidence>
<dbReference type="Pfam" id="PF03781">
    <property type="entry name" value="FGE-sulfatase"/>
    <property type="match status" value="1"/>
</dbReference>
<dbReference type="PANTHER" id="PTHR23150:SF19">
    <property type="entry name" value="FORMYLGLYCINE-GENERATING ENZYME"/>
    <property type="match status" value="1"/>
</dbReference>
<protein>
    <submittedName>
        <fullName evidence="2">Gliding motility-associated lipoprotein GldK</fullName>
    </submittedName>
</protein>
<sequence>MASEHVDATKNTCITFPIIYPDSNNDLVFVSGGYFGIGSNEGYPEETPVRQKKVNDFYISNHEVTNGDFLAFVEATGYVTQAEKGAIIETGQTSSLETGAAVFQTPTNGGTGWSLAENADWRAPNGDGRVPDDWLRLPVVNIAFEDAKNYALWLGRDLPTEAEWEYAAKKAKVNDSHLGDRAPVSSANIWQGLFPVVDSGRDGHKGLAKVGCYPADELGLYDMIGNVWEWTQSSYFPRHDTVPNPRSGFDPAQPGVAVKTIKGGSYLCARNWCQRYRASSRHPQDITLGTNHIGFRTVKRTQ</sequence>
<dbReference type="Proteomes" id="UP000290287">
    <property type="component" value="Unassembled WGS sequence"/>
</dbReference>